<dbReference type="RefSeq" id="WP_100747977.1">
    <property type="nucleotide sequence ID" value="NZ_NPEH01000450.1"/>
</dbReference>
<sequence length="239" mass="27541">MKVFPADRPFFVYLLSLLIIFLVFNCASFNLTAIKGTENHRFASQVSGAGKEEFTNCKVVGNTTQWYVLFGSFPINRIQSSEILPKPNQTYRVTLKTTWLDGISSLILGIAASITRKTIFVEICDSKEIVFIKNSSAGVEKNDGKIDPSKWKEEFIKENEKQWKEEFQERFYSEKTSEIDSAWFKEVKNFKNLSVLFLKSGEVVKGQVTRIDAEGVKLFYKGKERVFPRKEVLKVRFQE</sequence>
<organism evidence="2 3">
    <name type="scientific">Leptospira ellisii</name>
    <dbReference type="NCBI Taxonomy" id="2023197"/>
    <lineage>
        <taxon>Bacteria</taxon>
        <taxon>Pseudomonadati</taxon>
        <taxon>Spirochaetota</taxon>
        <taxon>Spirochaetia</taxon>
        <taxon>Leptospirales</taxon>
        <taxon>Leptospiraceae</taxon>
        <taxon>Leptospira</taxon>
    </lineage>
</organism>
<keyword evidence="1" id="KW-1133">Transmembrane helix</keyword>
<dbReference type="Proteomes" id="UP000232122">
    <property type="component" value="Unassembled WGS sequence"/>
</dbReference>
<keyword evidence="1" id="KW-0472">Membrane</keyword>
<evidence type="ECO:0000256" key="1">
    <source>
        <dbReference type="SAM" id="Phobius"/>
    </source>
</evidence>
<dbReference type="AlphaFoldDB" id="A0AAE4TZ07"/>
<protein>
    <submittedName>
        <fullName evidence="2">Uncharacterized protein</fullName>
    </submittedName>
</protein>
<comment type="caution">
    <text evidence="2">The sequence shown here is derived from an EMBL/GenBank/DDBJ whole genome shotgun (WGS) entry which is preliminary data.</text>
</comment>
<reference evidence="2 3" key="1">
    <citation type="journal article" date="2018" name="Microb. Genom.">
        <title>Deciphering the unexplored Leptospira diversity from soils uncovers genomic evolution to virulence.</title>
        <authorList>
            <person name="Thibeaux R."/>
            <person name="Iraola G."/>
            <person name="Ferres I."/>
            <person name="Bierque E."/>
            <person name="Girault D."/>
            <person name="Soupe-Gilbert M.E."/>
            <person name="Picardeau M."/>
            <person name="Goarant C."/>
        </authorList>
    </citation>
    <scope>NUCLEOTIDE SEQUENCE [LARGE SCALE GENOMIC DNA]</scope>
    <source>
        <strain evidence="2 3">ATI7-C-A5</strain>
    </source>
</reference>
<evidence type="ECO:0000313" key="2">
    <source>
        <dbReference type="EMBL" id="MDV6236060.1"/>
    </source>
</evidence>
<gene>
    <name evidence="2" type="ORF">CH379_010540</name>
</gene>
<dbReference type="NCBIfam" id="NF047624">
    <property type="entry name" value="LIC_13076_fam"/>
    <property type="match status" value="1"/>
</dbReference>
<name>A0AAE4TZ07_9LEPT</name>
<evidence type="ECO:0000313" key="3">
    <source>
        <dbReference type="Proteomes" id="UP000232122"/>
    </source>
</evidence>
<proteinExistence type="predicted"/>
<accession>A0AAE4TZ07</accession>
<dbReference type="EMBL" id="NPEF02000011">
    <property type="protein sequence ID" value="MDV6236060.1"/>
    <property type="molecule type" value="Genomic_DNA"/>
</dbReference>
<keyword evidence="1" id="KW-0812">Transmembrane</keyword>
<keyword evidence="3" id="KW-1185">Reference proteome</keyword>
<feature type="transmembrane region" description="Helical" evidence="1">
    <location>
        <begin position="12"/>
        <end position="34"/>
    </location>
</feature>